<accession>A0A0A9DP79</accession>
<proteinExistence type="predicted"/>
<reference evidence="1" key="1">
    <citation type="submission" date="2014-09" db="EMBL/GenBank/DDBJ databases">
        <authorList>
            <person name="Magalhaes I.L.F."/>
            <person name="Oliveira U."/>
            <person name="Santos F.R."/>
            <person name="Vidigal T.H.D.A."/>
            <person name="Brescovit A.D."/>
            <person name="Santos A.J."/>
        </authorList>
    </citation>
    <scope>NUCLEOTIDE SEQUENCE</scope>
    <source>
        <tissue evidence="1">Shoot tissue taken approximately 20 cm above the soil surface</tissue>
    </source>
</reference>
<protein>
    <submittedName>
        <fullName evidence="1">Uncharacterized protein</fullName>
    </submittedName>
</protein>
<name>A0A0A9DP79_ARUDO</name>
<dbReference type="EMBL" id="GBRH01207501">
    <property type="protein sequence ID" value="JAD90394.1"/>
    <property type="molecule type" value="Transcribed_RNA"/>
</dbReference>
<sequence>MSFGGGLLSSSHVLTRLFHTFCLGMQFRIADHKF</sequence>
<evidence type="ECO:0000313" key="1">
    <source>
        <dbReference type="EMBL" id="JAD90394.1"/>
    </source>
</evidence>
<reference evidence="1" key="2">
    <citation type="journal article" date="2015" name="Data Brief">
        <title>Shoot transcriptome of the giant reed, Arundo donax.</title>
        <authorList>
            <person name="Barrero R.A."/>
            <person name="Guerrero F.D."/>
            <person name="Moolhuijzen P."/>
            <person name="Goolsby J.A."/>
            <person name="Tidwell J."/>
            <person name="Bellgard S.E."/>
            <person name="Bellgard M.I."/>
        </authorList>
    </citation>
    <scope>NUCLEOTIDE SEQUENCE</scope>
    <source>
        <tissue evidence="1">Shoot tissue taken approximately 20 cm above the soil surface</tissue>
    </source>
</reference>
<dbReference type="AlphaFoldDB" id="A0A0A9DP79"/>
<organism evidence="1">
    <name type="scientific">Arundo donax</name>
    <name type="common">Giant reed</name>
    <name type="synonym">Donax arundinaceus</name>
    <dbReference type="NCBI Taxonomy" id="35708"/>
    <lineage>
        <taxon>Eukaryota</taxon>
        <taxon>Viridiplantae</taxon>
        <taxon>Streptophyta</taxon>
        <taxon>Embryophyta</taxon>
        <taxon>Tracheophyta</taxon>
        <taxon>Spermatophyta</taxon>
        <taxon>Magnoliopsida</taxon>
        <taxon>Liliopsida</taxon>
        <taxon>Poales</taxon>
        <taxon>Poaceae</taxon>
        <taxon>PACMAD clade</taxon>
        <taxon>Arundinoideae</taxon>
        <taxon>Arundineae</taxon>
        <taxon>Arundo</taxon>
    </lineage>
</organism>